<proteinExistence type="predicted"/>
<feature type="chain" id="PRO_5047183961" description="DUF4468 domain-containing protein" evidence="1">
    <location>
        <begin position="20"/>
        <end position="164"/>
    </location>
</feature>
<organism evidence="2 3">
    <name type="scientific">Flavobacterium jumunjinense</name>
    <dbReference type="NCBI Taxonomy" id="998845"/>
    <lineage>
        <taxon>Bacteria</taxon>
        <taxon>Pseudomonadati</taxon>
        <taxon>Bacteroidota</taxon>
        <taxon>Flavobacteriia</taxon>
        <taxon>Flavobacteriales</taxon>
        <taxon>Flavobacteriaceae</taxon>
        <taxon>Flavobacterium</taxon>
    </lineage>
</organism>
<gene>
    <name evidence="2" type="ORF">ACFFVF_20945</name>
</gene>
<evidence type="ECO:0008006" key="4">
    <source>
        <dbReference type="Google" id="ProtNLM"/>
    </source>
</evidence>
<accession>A0ABV5GUQ2</accession>
<evidence type="ECO:0000256" key="1">
    <source>
        <dbReference type="SAM" id="SignalP"/>
    </source>
</evidence>
<name>A0ABV5GUQ2_9FLAO</name>
<evidence type="ECO:0000313" key="3">
    <source>
        <dbReference type="Proteomes" id="UP001589607"/>
    </source>
</evidence>
<evidence type="ECO:0000313" key="2">
    <source>
        <dbReference type="EMBL" id="MFB9098984.1"/>
    </source>
</evidence>
<feature type="signal peptide" evidence="1">
    <location>
        <begin position="1"/>
        <end position="19"/>
    </location>
</feature>
<comment type="caution">
    <text evidence="2">The sequence shown here is derived from an EMBL/GenBank/DDBJ whole genome shotgun (WGS) entry which is preliminary data.</text>
</comment>
<dbReference type="RefSeq" id="WP_236456863.1">
    <property type="nucleotide sequence ID" value="NZ_CBCSGE010000030.1"/>
</dbReference>
<keyword evidence="1" id="KW-0732">Signal</keyword>
<keyword evidence="3" id="KW-1185">Reference proteome</keyword>
<sequence>MKKVTFLFVFAFISCTTFAQNNTKLLDSINNLFTQHKVISDKITLLNHIEIKNDSIEIRLTSNTQNINKNGQNEFKITFSCLASDILEITNGSAPAGNKVIYMKANGDKIKSCFYKNDEIIKEHSFNNKQNIVLNKMSETEIESIKNLLVSLINNKGGNVKTNP</sequence>
<dbReference type="EMBL" id="JBHMEY010000097">
    <property type="protein sequence ID" value="MFB9098984.1"/>
    <property type="molecule type" value="Genomic_DNA"/>
</dbReference>
<dbReference type="PROSITE" id="PS51257">
    <property type="entry name" value="PROKAR_LIPOPROTEIN"/>
    <property type="match status" value="1"/>
</dbReference>
<protein>
    <recommendedName>
        <fullName evidence="4">DUF4468 domain-containing protein</fullName>
    </recommendedName>
</protein>
<dbReference type="Proteomes" id="UP001589607">
    <property type="component" value="Unassembled WGS sequence"/>
</dbReference>
<reference evidence="2 3" key="1">
    <citation type="submission" date="2024-09" db="EMBL/GenBank/DDBJ databases">
        <authorList>
            <person name="Sun Q."/>
            <person name="Mori K."/>
        </authorList>
    </citation>
    <scope>NUCLEOTIDE SEQUENCE [LARGE SCALE GENOMIC DNA]</scope>
    <source>
        <strain evidence="2 3">CECT 7955</strain>
    </source>
</reference>